<protein>
    <submittedName>
        <fullName evidence="3">Serpin family protein</fullName>
    </submittedName>
</protein>
<dbReference type="Pfam" id="PF00079">
    <property type="entry name" value="Serpin"/>
    <property type="match status" value="1"/>
</dbReference>
<dbReference type="InterPro" id="IPR036186">
    <property type="entry name" value="Serpin_sf"/>
</dbReference>
<dbReference type="Gene3D" id="3.30.497.10">
    <property type="entry name" value="Antithrombin, subunit I, domain 2"/>
    <property type="match status" value="1"/>
</dbReference>
<sequence length="376" mass="38468">MPDGDTTMTVREYAGEIRELGSRWLDGVLSDPAVASAGGNAVCSPAGLWLALAAVACGAEGETADELADLLGVAGPEAAPAVSAAAAELGATDALAVATGLWSATPLRDAFRASLPGIGFGPLAGRAAIDAWVADATGGLITQLPVDVAPTVRLLLANVLALKARWGTPFDPDFTRPRDFTPASGTPAPVPMMHRTLAAADAWTIGAHLGPVHVVELACAGERPALIRFALGPEGAPPAPVMSAAWAPRRAGTPLEYDEVALALPRFALRTTLDVAAHLPALGVHAALDAHAADFAALADEPLCIEDVVQESLVKVDEEGVEAAAVTSVTMVRMSFSPTRKRILDLAFDRPFACAVMDASGTVPLFAAYQAAVPGA</sequence>
<feature type="domain" description="Serpin" evidence="2">
    <location>
        <begin position="28"/>
        <end position="374"/>
    </location>
</feature>
<name>A0ABP9HX92_9ACTN</name>
<dbReference type="InterPro" id="IPR023796">
    <property type="entry name" value="Serpin_dom"/>
</dbReference>
<dbReference type="SMART" id="SM00093">
    <property type="entry name" value="SERPIN"/>
    <property type="match status" value="1"/>
</dbReference>
<comment type="similarity">
    <text evidence="1">Belongs to the serpin family.</text>
</comment>
<evidence type="ECO:0000256" key="1">
    <source>
        <dbReference type="RuleBase" id="RU000411"/>
    </source>
</evidence>
<evidence type="ECO:0000259" key="2">
    <source>
        <dbReference type="SMART" id="SM00093"/>
    </source>
</evidence>
<dbReference type="Proteomes" id="UP001500466">
    <property type="component" value="Unassembled WGS sequence"/>
</dbReference>
<evidence type="ECO:0000313" key="4">
    <source>
        <dbReference type="Proteomes" id="UP001500466"/>
    </source>
</evidence>
<reference evidence="4" key="1">
    <citation type="journal article" date="2019" name="Int. J. Syst. Evol. Microbiol.">
        <title>The Global Catalogue of Microorganisms (GCM) 10K type strain sequencing project: providing services to taxonomists for standard genome sequencing and annotation.</title>
        <authorList>
            <consortium name="The Broad Institute Genomics Platform"/>
            <consortium name="The Broad Institute Genome Sequencing Center for Infectious Disease"/>
            <person name="Wu L."/>
            <person name="Ma J."/>
        </authorList>
    </citation>
    <scope>NUCLEOTIDE SEQUENCE [LARGE SCALE GENOMIC DNA]</scope>
    <source>
        <strain evidence="4">JCM 17986</strain>
    </source>
</reference>
<gene>
    <name evidence="3" type="ORF">GCM10023205_58020</name>
</gene>
<dbReference type="RefSeq" id="WP_345678671.1">
    <property type="nucleotide sequence ID" value="NZ_BAABHS010000023.1"/>
</dbReference>
<dbReference type="SUPFAM" id="SSF56574">
    <property type="entry name" value="Serpins"/>
    <property type="match status" value="1"/>
</dbReference>
<evidence type="ECO:0000313" key="3">
    <source>
        <dbReference type="EMBL" id="GAA4981219.1"/>
    </source>
</evidence>
<dbReference type="EMBL" id="BAABHS010000023">
    <property type="protein sequence ID" value="GAA4981219.1"/>
    <property type="molecule type" value="Genomic_DNA"/>
</dbReference>
<dbReference type="Gene3D" id="2.30.39.10">
    <property type="entry name" value="Alpha-1-antitrypsin, domain 1"/>
    <property type="match status" value="1"/>
</dbReference>
<comment type="caution">
    <text evidence="3">The sequence shown here is derived from an EMBL/GenBank/DDBJ whole genome shotgun (WGS) entry which is preliminary data.</text>
</comment>
<dbReference type="InterPro" id="IPR042178">
    <property type="entry name" value="Serpin_sf_1"/>
</dbReference>
<dbReference type="PANTHER" id="PTHR11461">
    <property type="entry name" value="SERINE PROTEASE INHIBITOR, SERPIN"/>
    <property type="match status" value="1"/>
</dbReference>
<keyword evidence="4" id="KW-1185">Reference proteome</keyword>
<accession>A0ABP9HX92</accession>
<dbReference type="InterPro" id="IPR042185">
    <property type="entry name" value="Serpin_sf_2"/>
</dbReference>
<dbReference type="PANTHER" id="PTHR11461:SF211">
    <property type="entry name" value="GH10112P-RELATED"/>
    <property type="match status" value="1"/>
</dbReference>
<organism evidence="3 4">
    <name type="scientific">Yinghuangia aomiensis</name>
    <dbReference type="NCBI Taxonomy" id="676205"/>
    <lineage>
        <taxon>Bacteria</taxon>
        <taxon>Bacillati</taxon>
        <taxon>Actinomycetota</taxon>
        <taxon>Actinomycetes</taxon>
        <taxon>Kitasatosporales</taxon>
        <taxon>Streptomycetaceae</taxon>
        <taxon>Yinghuangia</taxon>
    </lineage>
</organism>
<proteinExistence type="inferred from homology"/>
<dbReference type="InterPro" id="IPR000215">
    <property type="entry name" value="Serpin_fam"/>
</dbReference>